<keyword evidence="3 5" id="KW-0808">Transferase</keyword>
<dbReference type="Proteomes" id="UP000061809">
    <property type="component" value="Chromosome"/>
</dbReference>
<dbReference type="GO" id="GO:0016757">
    <property type="term" value="F:glycosyltransferase activity"/>
    <property type="evidence" value="ECO:0007669"/>
    <property type="project" value="UniProtKB-KW"/>
</dbReference>
<name>A0A0P0GLU3_9BACE</name>
<dbReference type="PANTHER" id="PTHR43179">
    <property type="entry name" value="RHAMNOSYLTRANSFERASE WBBL"/>
    <property type="match status" value="1"/>
</dbReference>
<organism evidence="5 6">
    <name type="scientific">Bacteroides cellulosilyticus</name>
    <dbReference type="NCBI Taxonomy" id="246787"/>
    <lineage>
        <taxon>Bacteria</taxon>
        <taxon>Pseudomonadati</taxon>
        <taxon>Bacteroidota</taxon>
        <taxon>Bacteroidia</taxon>
        <taxon>Bacteroidales</taxon>
        <taxon>Bacteroidaceae</taxon>
        <taxon>Bacteroides</taxon>
    </lineage>
</organism>
<comment type="similarity">
    <text evidence="1">Belongs to the glycosyltransferase 2 family.</text>
</comment>
<dbReference type="RefSeq" id="WP_029429078.1">
    <property type="nucleotide sequence ID" value="NZ_CAXKYC010000005.1"/>
</dbReference>
<dbReference type="KEGG" id="bcel:BcellWH2_04976"/>
<protein>
    <submittedName>
        <fullName evidence="5">Glycosyl transferase family 2</fullName>
    </submittedName>
</protein>
<evidence type="ECO:0000313" key="6">
    <source>
        <dbReference type="Proteomes" id="UP000061809"/>
    </source>
</evidence>
<sequence>MKYYLVIVNYNNCNVTIDCILSAGKLIEESFSKIVVVDNNSDGSDKEILRSFILKNVNLDIDLISLDRNMGYFPALNKGIVSLNLYGRDDFFLVVGNNDLLFPSDFIQSLKALIINEKTFVISPDIITPQGIHQNPHVINRLSFFRRFAYKLYFSSYPVACILTSLGKILGRNRREKSRFGYNKEQIIRMGFGACYIILPRYIQKLGLLDESVFLMGEEALLGNQVYSNGGEILYTPQVKVIHQDHSTFKKMPSIHTYNITKESYKVYKKLL</sequence>
<reference evidence="5 6" key="1">
    <citation type="journal article" date="2015" name="Science">
        <title>Genetic determinants of in vivo fitness and diet responsiveness in multiple human gut Bacteroides.</title>
        <authorList>
            <person name="Wu M."/>
            <person name="McNulty N.P."/>
            <person name="Rodionov D.A."/>
            <person name="Khoroshkin M.S."/>
            <person name="Griffin N.W."/>
            <person name="Cheng J."/>
            <person name="Latreille P."/>
            <person name="Kerstetter R.A."/>
            <person name="Terrapon N."/>
            <person name="Henrissat B."/>
            <person name="Osterman A.L."/>
            <person name="Gordon J.I."/>
        </authorList>
    </citation>
    <scope>NUCLEOTIDE SEQUENCE [LARGE SCALE GENOMIC DNA]</scope>
    <source>
        <strain evidence="5 6">WH2</strain>
    </source>
</reference>
<dbReference type="SUPFAM" id="SSF53448">
    <property type="entry name" value="Nucleotide-diphospho-sugar transferases"/>
    <property type="match status" value="1"/>
</dbReference>
<dbReference type="InterPro" id="IPR029044">
    <property type="entry name" value="Nucleotide-diphossugar_trans"/>
</dbReference>
<dbReference type="Gene3D" id="3.90.550.10">
    <property type="entry name" value="Spore Coat Polysaccharide Biosynthesis Protein SpsA, Chain A"/>
    <property type="match status" value="1"/>
</dbReference>
<keyword evidence="2" id="KW-0328">Glycosyltransferase</keyword>
<accession>A0A0P0GLU3</accession>
<feature type="domain" description="Glycosyltransferase 2-like" evidence="4">
    <location>
        <begin position="5"/>
        <end position="148"/>
    </location>
</feature>
<evidence type="ECO:0000256" key="2">
    <source>
        <dbReference type="ARBA" id="ARBA00022676"/>
    </source>
</evidence>
<proteinExistence type="inferred from homology"/>
<evidence type="ECO:0000259" key="4">
    <source>
        <dbReference type="Pfam" id="PF00535"/>
    </source>
</evidence>
<dbReference type="AlphaFoldDB" id="A0A0P0GLU3"/>
<dbReference type="Pfam" id="PF00535">
    <property type="entry name" value="Glycos_transf_2"/>
    <property type="match status" value="1"/>
</dbReference>
<evidence type="ECO:0000313" key="5">
    <source>
        <dbReference type="EMBL" id="ALJ62185.1"/>
    </source>
</evidence>
<dbReference type="EMBL" id="CP012801">
    <property type="protein sequence ID" value="ALJ62185.1"/>
    <property type="molecule type" value="Genomic_DNA"/>
</dbReference>
<evidence type="ECO:0000256" key="1">
    <source>
        <dbReference type="ARBA" id="ARBA00006739"/>
    </source>
</evidence>
<evidence type="ECO:0000256" key="3">
    <source>
        <dbReference type="ARBA" id="ARBA00022679"/>
    </source>
</evidence>
<dbReference type="PANTHER" id="PTHR43179:SF12">
    <property type="entry name" value="GALACTOFURANOSYLTRANSFERASE GLFT2"/>
    <property type="match status" value="1"/>
</dbReference>
<gene>
    <name evidence="5" type="ORF">BcellWH2_04976</name>
</gene>
<dbReference type="PATRIC" id="fig|246787.4.peg.5138"/>
<dbReference type="InterPro" id="IPR001173">
    <property type="entry name" value="Glyco_trans_2-like"/>
</dbReference>